<proteinExistence type="predicted"/>
<evidence type="ECO:0000313" key="2">
    <source>
        <dbReference type="Proteomes" id="UP001497535"/>
    </source>
</evidence>
<comment type="caution">
    <text evidence="1">The sequence shown here is derived from an EMBL/GenBank/DDBJ whole genome shotgun (WGS) entry which is preliminary data.</text>
</comment>
<gene>
    <name evidence="1" type="ORF">MENTE1834_LOCUS40157</name>
</gene>
<dbReference type="Proteomes" id="UP001497535">
    <property type="component" value="Unassembled WGS sequence"/>
</dbReference>
<dbReference type="EMBL" id="CAVMJV010000093">
    <property type="protein sequence ID" value="CAK5092536.1"/>
    <property type="molecule type" value="Genomic_DNA"/>
</dbReference>
<keyword evidence="2" id="KW-1185">Reference proteome</keyword>
<name>A0ACB1AL79_MELEN</name>
<accession>A0ACB1AL79</accession>
<organism evidence="1 2">
    <name type="scientific">Meloidogyne enterolobii</name>
    <name type="common">Root-knot nematode worm</name>
    <name type="synonym">Meloidogyne mayaguensis</name>
    <dbReference type="NCBI Taxonomy" id="390850"/>
    <lineage>
        <taxon>Eukaryota</taxon>
        <taxon>Metazoa</taxon>
        <taxon>Ecdysozoa</taxon>
        <taxon>Nematoda</taxon>
        <taxon>Chromadorea</taxon>
        <taxon>Rhabditida</taxon>
        <taxon>Tylenchina</taxon>
        <taxon>Tylenchomorpha</taxon>
        <taxon>Tylenchoidea</taxon>
        <taxon>Meloidogynidae</taxon>
        <taxon>Meloidogyninae</taxon>
        <taxon>Meloidogyne</taxon>
    </lineage>
</organism>
<protein>
    <submittedName>
        <fullName evidence="1">Uncharacterized protein</fullName>
    </submittedName>
</protein>
<reference evidence="1" key="1">
    <citation type="submission" date="2023-11" db="EMBL/GenBank/DDBJ databases">
        <authorList>
            <person name="Poullet M."/>
        </authorList>
    </citation>
    <scope>NUCLEOTIDE SEQUENCE</scope>
    <source>
        <strain evidence="1">E1834</strain>
    </source>
</reference>
<evidence type="ECO:0000313" key="1">
    <source>
        <dbReference type="EMBL" id="CAK5092536.1"/>
    </source>
</evidence>
<sequence>MISNDIPLNHTIDSIPQILRYLLKPASIFLQILLIHFKFYLTHPNLPIFHSNPSILIYGDWNFVINTFSRL</sequence>